<evidence type="ECO:0000313" key="2">
    <source>
        <dbReference type="Proteomes" id="UP000001067"/>
    </source>
</evidence>
<evidence type="ECO:0000313" key="1">
    <source>
        <dbReference type="EMBL" id="EFQ95172.1"/>
    </source>
</evidence>
<protein>
    <submittedName>
        <fullName evidence="1">Uncharacterized protein</fullName>
    </submittedName>
</protein>
<dbReference type="AlphaFoldDB" id="E3RGH7"/>
<name>E3RGH7_PYRTT</name>
<organism evidence="2">
    <name type="scientific">Pyrenophora teres f. teres (strain 0-1)</name>
    <name type="common">Barley net blotch fungus</name>
    <name type="synonym">Drechslera teres f. teres</name>
    <dbReference type="NCBI Taxonomy" id="861557"/>
    <lineage>
        <taxon>Eukaryota</taxon>
        <taxon>Fungi</taxon>
        <taxon>Dikarya</taxon>
        <taxon>Ascomycota</taxon>
        <taxon>Pezizomycotina</taxon>
        <taxon>Dothideomycetes</taxon>
        <taxon>Pleosporomycetidae</taxon>
        <taxon>Pleosporales</taxon>
        <taxon>Pleosporineae</taxon>
        <taxon>Pleosporaceae</taxon>
        <taxon>Pyrenophora</taxon>
    </lineage>
</organism>
<sequence length="277" mass="32633">MALTIAERCAAFQEPSLTIARAGYPLPDAAWYRNADPTTRVHVPMTFSKEKFVQGFNLTCGEYYILRDHLFTLLSSRDIYKMRFNNPNVDYDYLWPIFEDLNKHPLLQYNAHVGWRHQMLFRWMTVTAAWMKQLDKKTSDIKTFPYLPAENWKWGRLDLSPKKKVPYVLYKHINIRIVDEEKDVIIIRVVDLIDKDKQPKMGDMTDLDLDHVRFARLTERLKESNILEYGENDEVVFLHTLVGNRYVAISNDRQLVYALQLLRVMGSSKVELKQRSG</sequence>
<proteinExistence type="predicted"/>
<dbReference type="KEGG" id="pte:PTT_06910"/>
<dbReference type="HOGENOM" id="CLU_1016133_0_0_1"/>
<accession>E3RGH7</accession>
<keyword evidence="2" id="KW-1185">Reference proteome</keyword>
<dbReference type="OrthoDB" id="3793428at2759"/>
<gene>
    <name evidence="1" type="ORF">PTT_06910</name>
</gene>
<dbReference type="Proteomes" id="UP000001067">
    <property type="component" value="Unassembled WGS sequence"/>
</dbReference>
<reference evidence="1 2" key="1">
    <citation type="journal article" date="2010" name="Genome Biol.">
        <title>A first genome assembly of the barley fungal pathogen Pyrenophora teres f. teres.</title>
        <authorList>
            <person name="Ellwood S.R."/>
            <person name="Liu Z."/>
            <person name="Syme R.A."/>
            <person name="Lai Z."/>
            <person name="Hane J.K."/>
            <person name="Keiper F."/>
            <person name="Moffat C.S."/>
            <person name="Oliver R.P."/>
            <person name="Friesen T.L."/>
        </authorList>
    </citation>
    <scope>NUCLEOTIDE SEQUENCE [LARGE SCALE GENOMIC DNA]</scope>
    <source>
        <strain evidence="1 2">0-1</strain>
    </source>
</reference>
<dbReference type="EMBL" id="GL532906">
    <property type="protein sequence ID" value="EFQ95172.1"/>
    <property type="molecule type" value="Genomic_DNA"/>
</dbReference>